<comment type="subcellular location">
    <subcellularLocation>
        <location evidence="1">Cell membrane</location>
        <topology evidence="1">Multi-pass membrane protein</topology>
    </subcellularLocation>
</comment>
<keyword evidence="2" id="KW-0813">Transport</keyword>
<feature type="transmembrane region" description="Helical" evidence="7">
    <location>
        <begin position="168"/>
        <end position="189"/>
    </location>
</feature>
<keyword evidence="4 7" id="KW-0812">Transmembrane</keyword>
<evidence type="ECO:0000256" key="7">
    <source>
        <dbReference type="SAM" id="Phobius"/>
    </source>
</evidence>
<name>A0A521D4Q9_9BACT</name>
<dbReference type="NCBIfam" id="NF004904">
    <property type="entry name" value="PRK06265.1-4"/>
    <property type="match status" value="1"/>
</dbReference>
<dbReference type="EMBL" id="FXTM01000017">
    <property type="protein sequence ID" value="SMO66678.1"/>
    <property type="molecule type" value="Genomic_DNA"/>
</dbReference>
<dbReference type="Proteomes" id="UP000317315">
    <property type="component" value="Unassembled WGS sequence"/>
</dbReference>
<evidence type="ECO:0000256" key="3">
    <source>
        <dbReference type="ARBA" id="ARBA00022475"/>
    </source>
</evidence>
<evidence type="ECO:0000313" key="9">
    <source>
        <dbReference type="Proteomes" id="UP000317315"/>
    </source>
</evidence>
<proteinExistence type="predicted"/>
<feature type="transmembrane region" description="Helical" evidence="7">
    <location>
        <begin position="40"/>
        <end position="65"/>
    </location>
</feature>
<dbReference type="RefSeq" id="WP_142935835.1">
    <property type="nucleotide sequence ID" value="NZ_FXTM01000017.1"/>
</dbReference>
<dbReference type="PANTHER" id="PTHR34229">
    <property type="entry name" value="METAL TRANSPORT PROTEIN HI_1621-RELATED"/>
    <property type="match status" value="1"/>
</dbReference>
<keyword evidence="5 7" id="KW-1133">Transmembrane helix</keyword>
<dbReference type="PANTHER" id="PTHR34229:SF1">
    <property type="entry name" value="METAL TRANSPORT PROTEIN HI_1621-RELATED"/>
    <property type="match status" value="1"/>
</dbReference>
<sequence length="198" mass="21200">MHISEGVLPGWLLVTGWGLTSVGLYLGFRNLEGEKIPRTALLSAVFFIASLIHVPVGVTSVHLLLNGLAGALLGWAVFPALFVALLFQAILFQFGGLTVLGVNTFNMAFPGVVAYYIVRPLLKKESYLYTVVAGVLAAFIGVFLAATFVSLELLATGSSFTKTAELAFLAHIPVFAVESVVNSFVFLYLKKSSISLEV</sequence>
<accession>A0A521D4Q9</accession>
<evidence type="ECO:0000256" key="2">
    <source>
        <dbReference type="ARBA" id="ARBA00022448"/>
    </source>
</evidence>
<protein>
    <submittedName>
        <fullName evidence="8">Cobalt/nickel transport system permease protein</fullName>
    </submittedName>
</protein>
<dbReference type="GO" id="GO:0005886">
    <property type="term" value="C:plasma membrane"/>
    <property type="evidence" value="ECO:0007669"/>
    <property type="project" value="UniProtKB-SubCell"/>
</dbReference>
<dbReference type="GO" id="GO:0000041">
    <property type="term" value="P:transition metal ion transport"/>
    <property type="evidence" value="ECO:0007669"/>
    <property type="project" value="InterPro"/>
</dbReference>
<evidence type="ECO:0000256" key="6">
    <source>
        <dbReference type="ARBA" id="ARBA00023136"/>
    </source>
</evidence>
<keyword evidence="9" id="KW-1185">Reference proteome</keyword>
<feature type="transmembrane region" description="Helical" evidence="7">
    <location>
        <begin position="72"/>
        <end position="91"/>
    </location>
</feature>
<evidence type="ECO:0000256" key="4">
    <source>
        <dbReference type="ARBA" id="ARBA00022692"/>
    </source>
</evidence>
<reference evidence="8 9" key="1">
    <citation type="submission" date="2017-05" db="EMBL/GenBank/DDBJ databases">
        <authorList>
            <person name="Varghese N."/>
            <person name="Submissions S."/>
        </authorList>
    </citation>
    <scope>NUCLEOTIDE SEQUENCE [LARGE SCALE GENOMIC DNA]</scope>
    <source>
        <strain evidence="8 9">DSM 16304</strain>
    </source>
</reference>
<feature type="transmembrane region" description="Helical" evidence="7">
    <location>
        <begin position="97"/>
        <end position="118"/>
    </location>
</feature>
<evidence type="ECO:0000313" key="8">
    <source>
        <dbReference type="EMBL" id="SMO66678.1"/>
    </source>
</evidence>
<evidence type="ECO:0000256" key="5">
    <source>
        <dbReference type="ARBA" id="ARBA00022989"/>
    </source>
</evidence>
<feature type="transmembrane region" description="Helical" evidence="7">
    <location>
        <begin position="127"/>
        <end position="148"/>
    </location>
</feature>
<gene>
    <name evidence="8" type="ORF">SAMN06269117_11721</name>
</gene>
<dbReference type="AlphaFoldDB" id="A0A521D4Q9"/>
<dbReference type="Gene3D" id="1.10.1760.20">
    <property type="match status" value="1"/>
</dbReference>
<feature type="transmembrane region" description="Helical" evidence="7">
    <location>
        <begin position="7"/>
        <end position="28"/>
    </location>
</feature>
<dbReference type="NCBIfam" id="NF004905">
    <property type="entry name" value="PRK06265.1-5"/>
    <property type="match status" value="1"/>
</dbReference>
<dbReference type="OrthoDB" id="9809846at2"/>
<keyword evidence="6 7" id="KW-0472">Membrane</keyword>
<dbReference type="InterPro" id="IPR002751">
    <property type="entry name" value="CbiM/NikMN"/>
</dbReference>
<dbReference type="Pfam" id="PF01891">
    <property type="entry name" value="CbiM"/>
    <property type="match status" value="1"/>
</dbReference>
<evidence type="ECO:0000256" key="1">
    <source>
        <dbReference type="ARBA" id="ARBA00004651"/>
    </source>
</evidence>
<organism evidence="8 9">
    <name type="scientific">Balnearium lithotrophicum</name>
    <dbReference type="NCBI Taxonomy" id="223788"/>
    <lineage>
        <taxon>Bacteria</taxon>
        <taxon>Pseudomonadati</taxon>
        <taxon>Aquificota</taxon>
        <taxon>Aquificia</taxon>
        <taxon>Desulfurobacteriales</taxon>
        <taxon>Desulfurobacteriaceae</taxon>
        <taxon>Balnearium</taxon>
    </lineage>
</organism>
<keyword evidence="3" id="KW-1003">Cell membrane</keyword>